<proteinExistence type="predicted"/>
<dbReference type="InterPro" id="IPR011008">
    <property type="entry name" value="Dimeric_a/b-barrel"/>
</dbReference>
<dbReference type="InterPro" id="IPR009799">
    <property type="entry name" value="EthD_dom"/>
</dbReference>
<keyword evidence="3" id="KW-1185">Reference proteome</keyword>
<dbReference type="GO" id="GO:0016491">
    <property type="term" value="F:oxidoreductase activity"/>
    <property type="evidence" value="ECO:0007669"/>
    <property type="project" value="InterPro"/>
</dbReference>
<gene>
    <name evidence="2" type="ORF">HHL27_12455</name>
</gene>
<dbReference type="SUPFAM" id="SSF54909">
    <property type="entry name" value="Dimeric alpha+beta barrel"/>
    <property type="match status" value="1"/>
</dbReference>
<dbReference type="Proteomes" id="UP000583556">
    <property type="component" value="Unassembled WGS sequence"/>
</dbReference>
<evidence type="ECO:0000313" key="2">
    <source>
        <dbReference type="EMBL" id="NML94476.1"/>
    </source>
</evidence>
<feature type="domain" description="EthD" evidence="1">
    <location>
        <begin position="11"/>
        <end position="106"/>
    </location>
</feature>
<organism evidence="2 3">
    <name type="scientific">Novosphingobium olei</name>
    <dbReference type="NCBI Taxonomy" id="2728851"/>
    <lineage>
        <taxon>Bacteria</taxon>
        <taxon>Pseudomonadati</taxon>
        <taxon>Pseudomonadota</taxon>
        <taxon>Alphaproteobacteria</taxon>
        <taxon>Sphingomonadales</taxon>
        <taxon>Sphingomonadaceae</taxon>
        <taxon>Novosphingobium</taxon>
    </lineage>
</organism>
<reference evidence="2 3" key="1">
    <citation type="submission" date="2020-04" db="EMBL/GenBank/DDBJ databases">
        <title>Novosphingobium sp. TW-4 isolated from soil.</title>
        <authorList>
            <person name="Dahal R.H."/>
            <person name="Chaudhary D.K."/>
        </authorList>
    </citation>
    <scope>NUCLEOTIDE SEQUENCE [LARGE SCALE GENOMIC DNA]</scope>
    <source>
        <strain evidence="2 3">TW-4</strain>
    </source>
</reference>
<dbReference type="EMBL" id="JABBGM010000005">
    <property type="protein sequence ID" value="NML94476.1"/>
    <property type="molecule type" value="Genomic_DNA"/>
</dbReference>
<accession>A0A7Y0G9S0</accession>
<sequence length="127" mass="14837">MLKMVYCIRRHPDLSVEEFQRYWLEQHGPKVRSVAETIGARRYVQSHTRLPDYNESFRPTRGLKEGYDGITEIWWDSMEDFARGNSEAGRDAAQMLLDDERGFIDFANSCVFMTEEFEIFDLASSPA</sequence>
<dbReference type="AlphaFoldDB" id="A0A7Y0G9S0"/>
<dbReference type="RefSeq" id="WP_169493758.1">
    <property type="nucleotide sequence ID" value="NZ_JABBGM010000005.1"/>
</dbReference>
<protein>
    <submittedName>
        <fullName evidence="2">EthD domain-containing protein</fullName>
    </submittedName>
</protein>
<dbReference type="Gene3D" id="3.30.70.100">
    <property type="match status" value="1"/>
</dbReference>
<name>A0A7Y0G9S0_9SPHN</name>
<evidence type="ECO:0000313" key="3">
    <source>
        <dbReference type="Proteomes" id="UP000583556"/>
    </source>
</evidence>
<dbReference type="Pfam" id="PF07110">
    <property type="entry name" value="EthD"/>
    <property type="match status" value="1"/>
</dbReference>
<evidence type="ECO:0000259" key="1">
    <source>
        <dbReference type="Pfam" id="PF07110"/>
    </source>
</evidence>
<comment type="caution">
    <text evidence="2">The sequence shown here is derived from an EMBL/GenBank/DDBJ whole genome shotgun (WGS) entry which is preliminary data.</text>
</comment>